<dbReference type="Gene3D" id="1.10.260.40">
    <property type="entry name" value="lambda repressor-like DNA-binding domains"/>
    <property type="match status" value="1"/>
</dbReference>
<organism evidence="2 3">
    <name type="scientific">Actinacidiphila epipremni</name>
    <dbReference type="NCBI Taxonomy" id="2053013"/>
    <lineage>
        <taxon>Bacteria</taxon>
        <taxon>Bacillati</taxon>
        <taxon>Actinomycetota</taxon>
        <taxon>Actinomycetes</taxon>
        <taxon>Kitasatosporales</taxon>
        <taxon>Streptomycetaceae</taxon>
        <taxon>Actinacidiphila</taxon>
    </lineage>
</organism>
<feature type="domain" description="HTH cro/C1-type" evidence="1">
    <location>
        <begin position="22"/>
        <end position="75"/>
    </location>
</feature>
<name>A0ABX0ZIK4_9ACTN</name>
<dbReference type="Pfam" id="PF13560">
    <property type="entry name" value="HTH_31"/>
    <property type="match status" value="1"/>
</dbReference>
<dbReference type="SMART" id="SM00530">
    <property type="entry name" value="HTH_XRE"/>
    <property type="match status" value="1"/>
</dbReference>
<dbReference type="EMBL" id="JAATEJ010000002">
    <property type="protein sequence ID" value="NJP42637.1"/>
    <property type="molecule type" value="Genomic_DNA"/>
</dbReference>
<dbReference type="InterPro" id="IPR043917">
    <property type="entry name" value="DUF5753"/>
</dbReference>
<dbReference type="PROSITE" id="PS50943">
    <property type="entry name" value="HTH_CROC1"/>
    <property type="match status" value="1"/>
</dbReference>
<proteinExistence type="predicted"/>
<evidence type="ECO:0000259" key="1">
    <source>
        <dbReference type="PROSITE" id="PS50943"/>
    </source>
</evidence>
<comment type="caution">
    <text evidence="2">The sequence shown here is derived from an EMBL/GenBank/DDBJ whole genome shotgun (WGS) entry which is preliminary data.</text>
</comment>
<dbReference type="Pfam" id="PF19054">
    <property type="entry name" value="DUF5753"/>
    <property type="match status" value="1"/>
</dbReference>
<dbReference type="Proteomes" id="UP000734511">
    <property type="component" value="Unassembled WGS sequence"/>
</dbReference>
<dbReference type="SUPFAM" id="SSF47413">
    <property type="entry name" value="lambda repressor-like DNA-binding domains"/>
    <property type="match status" value="1"/>
</dbReference>
<dbReference type="RefSeq" id="WP_167981485.1">
    <property type="nucleotide sequence ID" value="NZ_JAATEJ010000002.1"/>
</dbReference>
<keyword evidence="3" id="KW-1185">Reference proteome</keyword>
<evidence type="ECO:0000313" key="3">
    <source>
        <dbReference type="Proteomes" id="UP000734511"/>
    </source>
</evidence>
<dbReference type="CDD" id="cd00093">
    <property type="entry name" value="HTH_XRE"/>
    <property type="match status" value="1"/>
</dbReference>
<reference evidence="2 3" key="1">
    <citation type="submission" date="2020-03" db="EMBL/GenBank/DDBJ databases">
        <title>WGS of actinomycetes isolated from Thailand.</title>
        <authorList>
            <person name="Thawai C."/>
        </authorList>
    </citation>
    <scope>NUCLEOTIDE SEQUENCE [LARGE SCALE GENOMIC DNA]</scope>
    <source>
        <strain evidence="2 3">PRB2-1</strain>
    </source>
</reference>
<protein>
    <submittedName>
        <fullName evidence="2">Helix-turn-helix domain-containing protein</fullName>
    </submittedName>
</protein>
<gene>
    <name evidence="2" type="ORF">HCN08_04315</name>
</gene>
<accession>A0ABX0ZIK4</accession>
<dbReference type="InterPro" id="IPR010982">
    <property type="entry name" value="Lambda_DNA-bd_dom_sf"/>
</dbReference>
<dbReference type="InterPro" id="IPR001387">
    <property type="entry name" value="Cro/C1-type_HTH"/>
</dbReference>
<sequence length="288" mass="32187">MTFEPRVLHPERSVRDLLGADIRRHRERMGLSLARLAKILNYSKSQLSRIETAELLPSEDLVPRLDLLFETGDHFQRLYAVARREKFPGKYQRAIELEAAARVIEEYTCQNVPGLLQTREVAQRMLRAGYPHLPPSDIDAMVGVRLERQARLSGDSPPRCSFILDEAVLRRPVGGPATMAAQLGEIIRAAAESSHITVQVLPFSTGEHPEMGGSLSLYTLPDRLTIGWSEGSQDGTMVDDPDAVAARRESYDLLRAQALSPQDSEAVIRAVMKEYEHHAAHLRRPPVA</sequence>
<evidence type="ECO:0000313" key="2">
    <source>
        <dbReference type="EMBL" id="NJP42637.1"/>
    </source>
</evidence>